<dbReference type="InterPro" id="IPR031325">
    <property type="entry name" value="RHS_repeat"/>
</dbReference>
<dbReference type="GO" id="GO:0003723">
    <property type="term" value="F:RNA binding"/>
    <property type="evidence" value="ECO:0007669"/>
    <property type="project" value="InterPro"/>
</dbReference>
<proteinExistence type="predicted"/>
<feature type="compositionally biased region" description="Basic and acidic residues" evidence="5">
    <location>
        <begin position="2086"/>
        <end position="2096"/>
    </location>
</feature>
<dbReference type="PANTHER" id="PTHR32305:SF15">
    <property type="entry name" value="PROTEIN RHSA-RELATED"/>
    <property type="match status" value="1"/>
</dbReference>
<keyword evidence="1" id="KW-0540">Nuclease</keyword>
<dbReference type="Pfam" id="PF20148">
    <property type="entry name" value="DUF6531"/>
    <property type="match status" value="1"/>
</dbReference>
<dbReference type="InterPro" id="IPR045351">
    <property type="entry name" value="DUF6531"/>
</dbReference>
<feature type="compositionally biased region" description="Low complexity" evidence="5">
    <location>
        <begin position="1031"/>
        <end position="1052"/>
    </location>
</feature>
<protein>
    <submittedName>
        <fullName evidence="8">Type IV secretion protein Rhs</fullName>
    </submittedName>
</protein>
<feature type="domain" description="DUF6531" evidence="6">
    <location>
        <begin position="336"/>
        <end position="416"/>
    </location>
</feature>
<evidence type="ECO:0000259" key="7">
    <source>
        <dbReference type="Pfam" id="PF25023"/>
    </source>
</evidence>
<dbReference type="Proteomes" id="UP000216195">
    <property type="component" value="Unassembled WGS sequence"/>
</dbReference>
<sequence>MGEYDNMHVLERDVEFDFNHADILLSIFRYLKRKLEIQLPERQRYIGIAQREFKGHFARVFDQNCKYSISECKNLITALGDAAADLQKYTDAAHQENENRKKFREAMAHWEEEKKKIRDNIENDNRNTFISFQKDPAAYYPPRPQPNLDSEGPKFDERAPIIKSRNTGRNAEVIGRNRTHRAEKRARDAAQDATETTSAIPGNIVKFAQKNSTLDQRIAELYSNITKSYSSFVEHTSWGFFDAASLFNSLAKWVDANQSDVRWILTVAEAFATAGSQGMLGPIYSEADFLDYPQYLNTGYIRNYLKEQKISTDRPSIDVSRATITGAVYSAGYALDPVNVATGNFIEHECDLSFEHAPAASLIKLERMYNSVAVTYPEEAPSGIFGLGWSSTLDTQLTLSNTGAVWHTPDGRALAFPRMGDGFGRVPSESYWLSKTVPGDELYSYVSTATTKAIKTARNAGRKVSAPTTPAYYWVVYNSKHVRYFYDPSGAWTGVMEGHYATLTLPLYSSDSATGALELTDIIHPASGRGIQIRYGSSPRDNRIRPDSASTYLIDHDVQILDTVTYIYDDNDLLAAVNRPDGIRRYTHNAKRLIEEVWDVNGHREVTNTYDGQGRVVHQLTEHSREVSFVYAPGIMTIVADAITGDSSNIWRSDEHGRLSSMTAADGSRQVMRYDKFGNRISVTERDGSTISRSYDSYSRLAKQLTPEGALSKYTWDEHNRLLTTSVCDFRDRLNPGDPVVVSYTYESTGANPNPITMTDGNGHTTEYSWDEYGNLLSVTDPTGVRTTYTYNARQELISITNGVGDTVHLEYDKHGRIVQVRDALGHVTSTHWNSAGQLASVTDAAGSRWSLTYPELAPEELDIPAFVRQNLTSSSTHRAHNTSRPIGQLPVSLTDPYGHVTHFEYNNGNQLTAVTDPLGRTNRAVFDAWGNMVKTINALGAVTNYEYDGLSQLIAVTDPLGARSEFDYDLAGEISQITDATGVVTHRTVNRRTGKETTSSGGILGSSFRHVDYLGRVIIEGENNPQNFTSSQPVRRASQSSQSPSASPRNSETVTEFTTYDAAGNPVETLDAHGGLTHRTYDAANRLIREVSAAGRTQTFDYDQAGRLRRMGVGLSVPEQKPTVGENVEWEEPTAWAYTTLTYDAASRIIARTYPDGTTEHMTYDALGRIVRVQHGARTATYAYDRCSRLIRMSDNSAGTRRFIYDAAGQLVTAVDALGYRTYFEYDAAGQMVRTLDATGQVTTYIYDAAGQLIRTVKGAGSTAEITSTYTYDAAGRLLSENNGERTRAYSYDYQGGGLLASLSVNGVCAAEYSYSPGVSSVGHRTVTVRDYASASALRDRDSSAFAGVEKPYLEHRFVYDSSDRLISRSRSGFLRLNEQSNAHTDDDINERLHALNTFIKTGAYTLTYSYDADGYLITSVTPYAKSMRTVDGAGRTVAVTTHATGKPAHDVISSVFSYDPLGRLTRIRVGDMVSSWTHERATGLISDYVREQVLADFRGFEESKVLERTQVIRDHNGRVIGLDSTGSDTSPDGLVLYSYDDAGQLVGARSASHVWEWEYTAGVMVRERVFTLDSSNGPERSAADSRVLEGERIFTHNEANQLVAVEARAYAGARGDAGELAAHTITDYSYNLAGERSGEVTTDKLTGTSYSRKYSWGAYGGLTSVTDSISSRVDISHTSLISDAVGEVSAVSDGEGITVPLMWDARSDIPHLLGAGATSAPSSDGGFSQAGIPGGVTPWHTLNVPGLTGNALDSTLGSTPGLPTDWGVPSASATPVPGLPTGFEFTGAGSLRVAGLDMLGARVYDSPSRRFLSTDPKAAIAGSSWFADVYAYAGNNPLEYVDPRGERPMTVADYRKYQSQEGERFMQQSLRLLALVGVIGSLFIAPTSILLAGGVGFISGAANGAADGMDFHTPDGNIDWDKVQAYALQEGGKEALTAALIGMLFKAGPPVARATGNQAMKVPVISRTVDRVKTSPVVIKTQNTVNAVKTRINGIQDRIATWTRTSLLGIEHVVPKVHPTPHNSPHQIDIPNGPKPTHTGSLDHRTSGAVDEPNVQLKPVEEPKVENLPPAKGVAGDSPALKKPTAESREMVRPLKDKSGIQPIETEIEAAPRPVSTATELKSSLEADIAKMPRQEMPAEVDGKRIEYYRDREKFKTAETDYFTSSPEEQAKKSLPKFTPWGKENVAPDRSTELSGLVGKNREDHRILEANEYQGMIPSQVKDGATHIWKEGDIPRDGEWRKLEKPKLYNNEPENGSSGNILPTKDVNGNGITYTEYNAIPRAKHIQENGKAIAPQTKHRIIVGSNGSMYYSPDHYHTFIRLIG</sequence>
<comment type="caution">
    <text evidence="8">The sequence shown here is derived from an EMBL/GenBank/DDBJ whole genome shotgun (WGS) entry which is preliminary data.</text>
</comment>
<evidence type="ECO:0000256" key="5">
    <source>
        <dbReference type="SAM" id="MobiDB-lite"/>
    </source>
</evidence>
<dbReference type="GO" id="GO:0016787">
    <property type="term" value="F:hydrolase activity"/>
    <property type="evidence" value="ECO:0007669"/>
    <property type="project" value="UniProtKB-KW"/>
</dbReference>
<reference evidence="8 9" key="1">
    <citation type="submission" date="2017-04" db="EMBL/GenBank/DDBJ databases">
        <title>Kefir bacterial isolates.</title>
        <authorList>
            <person name="Kim Y."/>
            <person name="Blasche S."/>
            <person name="Patil K.R."/>
        </authorList>
    </citation>
    <scope>NUCLEOTIDE SEQUENCE [LARGE SCALE GENOMIC DNA]</scope>
    <source>
        <strain evidence="8 9">OG2-1</strain>
    </source>
</reference>
<dbReference type="RefSeq" id="WP_095343372.1">
    <property type="nucleotide sequence ID" value="NZ_NCWU01000004.1"/>
</dbReference>
<dbReference type="GO" id="GO:0004540">
    <property type="term" value="F:RNA nuclease activity"/>
    <property type="evidence" value="ECO:0007669"/>
    <property type="project" value="InterPro"/>
</dbReference>
<name>A0AAE5NHW2_9MICC</name>
<dbReference type="InterPro" id="IPR022385">
    <property type="entry name" value="Rhs_assc_core"/>
</dbReference>
<dbReference type="InterPro" id="IPR016191">
    <property type="entry name" value="Ribonuclease/ribotoxin"/>
</dbReference>
<dbReference type="NCBIfam" id="TIGR03696">
    <property type="entry name" value="Rhs_assc_core"/>
    <property type="match status" value="1"/>
</dbReference>
<evidence type="ECO:0000313" key="9">
    <source>
        <dbReference type="Proteomes" id="UP000216195"/>
    </source>
</evidence>
<dbReference type="Pfam" id="PF05593">
    <property type="entry name" value="RHS_repeat"/>
    <property type="match status" value="6"/>
</dbReference>
<dbReference type="InterPro" id="IPR056823">
    <property type="entry name" value="TEN-like_YD-shell"/>
</dbReference>
<accession>A0AAE5NHW2</accession>
<dbReference type="PANTHER" id="PTHR32305">
    <property type="match status" value="1"/>
</dbReference>
<gene>
    <name evidence="8" type="ORF">B8W87_04750</name>
</gene>
<dbReference type="Gene3D" id="3.10.450.30">
    <property type="entry name" value="Microbial ribonucleases"/>
    <property type="match status" value="1"/>
</dbReference>
<feature type="coiled-coil region" evidence="4">
    <location>
        <begin position="86"/>
        <end position="127"/>
    </location>
</feature>
<evidence type="ECO:0000259" key="6">
    <source>
        <dbReference type="Pfam" id="PF20148"/>
    </source>
</evidence>
<evidence type="ECO:0000313" key="8">
    <source>
        <dbReference type="EMBL" id="PAK85871.1"/>
    </source>
</evidence>
<dbReference type="EMBL" id="NCWU01000004">
    <property type="protein sequence ID" value="PAK85871.1"/>
    <property type="molecule type" value="Genomic_DNA"/>
</dbReference>
<dbReference type="Pfam" id="PF25023">
    <property type="entry name" value="TEN_YD-shell"/>
    <property type="match status" value="1"/>
</dbReference>
<dbReference type="Gene3D" id="2.180.10.10">
    <property type="entry name" value="RHS repeat-associated core"/>
    <property type="match status" value="4"/>
</dbReference>
<dbReference type="NCBIfam" id="TIGR01643">
    <property type="entry name" value="YD_repeat_2x"/>
    <property type="match status" value="8"/>
</dbReference>
<evidence type="ECO:0000256" key="1">
    <source>
        <dbReference type="ARBA" id="ARBA00022722"/>
    </source>
</evidence>
<feature type="region of interest" description="Disordered" evidence="5">
    <location>
        <begin position="2020"/>
        <end position="2096"/>
    </location>
</feature>
<dbReference type="InterPro" id="IPR006530">
    <property type="entry name" value="YD"/>
</dbReference>
<dbReference type="SUPFAM" id="SSF53933">
    <property type="entry name" value="Microbial ribonucleases"/>
    <property type="match status" value="1"/>
</dbReference>
<keyword evidence="4" id="KW-0175">Coiled coil</keyword>
<feature type="region of interest" description="Disordered" evidence="5">
    <location>
        <begin position="1024"/>
        <end position="1053"/>
    </location>
</feature>
<keyword evidence="2" id="KW-0677">Repeat</keyword>
<evidence type="ECO:0000256" key="2">
    <source>
        <dbReference type="ARBA" id="ARBA00022737"/>
    </source>
</evidence>
<dbReference type="InterPro" id="IPR050708">
    <property type="entry name" value="T6SS_VgrG/RHS"/>
</dbReference>
<evidence type="ECO:0000256" key="3">
    <source>
        <dbReference type="ARBA" id="ARBA00022801"/>
    </source>
</evidence>
<evidence type="ECO:0000256" key="4">
    <source>
        <dbReference type="SAM" id="Coils"/>
    </source>
</evidence>
<keyword evidence="3" id="KW-0378">Hydrolase</keyword>
<organism evidence="8 9">
    <name type="scientific">Rothia dentocariosa</name>
    <dbReference type="NCBI Taxonomy" id="2047"/>
    <lineage>
        <taxon>Bacteria</taxon>
        <taxon>Bacillati</taxon>
        <taxon>Actinomycetota</taxon>
        <taxon>Actinomycetes</taxon>
        <taxon>Micrococcales</taxon>
        <taxon>Micrococcaceae</taxon>
        <taxon>Rothia</taxon>
    </lineage>
</organism>
<feature type="domain" description="Teneurin-like YD-shell" evidence="7">
    <location>
        <begin position="1140"/>
        <end position="1262"/>
    </location>
</feature>